<dbReference type="PANTHER" id="PTHR30354:SF22">
    <property type="entry name" value="HIGH-AFFINITY GLUCONATE TRANSPORTER"/>
    <property type="match status" value="1"/>
</dbReference>
<evidence type="ECO:0000256" key="5">
    <source>
        <dbReference type="ARBA" id="ARBA00022989"/>
    </source>
</evidence>
<evidence type="ECO:0000256" key="8">
    <source>
        <dbReference type="SAM" id="Phobius"/>
    </source>
</evidence>
<dbReference type="InterPro" id="IPR003474">
    <property type="entry name" value="Glcn_transporter"/>
</dbReference>
<sequence length="477" mass="48527">MTGHAWLLLATLAAAIGVLVLLINSRLRFHPFVALMVVSIGVALVAGLSTEQIADSVEKGAGDILGNVGITLAFGAMLGRLLADSGATERIAGVIVDRAGTRSLPWYMAGAAFVIGIPMFFEVGLIVLLPLIFSVARRLQADGRIKGSAHVYLAAPTIAALCTLHGMVPPHPGPLIGVQGLHADLGTTILVGLVCAVPTIVVSGPLYGRWIAPRLAVHPDRELVAQFTGRAPAEDADTSSAADGAARPGAAGAGRTGGVALGWALASVLVPVVLMLLRTVAELALAGSSPVRHVLTFTGEPVIAMFAGFLFALFALGYRSGHAPEKVRESLTGAIKSVAGILLIIAGGGAFNQVLEDTGIGKAVESAATGAHLNLLLLGWLIALVLSFSTGSATVGIVAATGILAPMAGDGGVQNSLLVVAIGAGSIGLNYVNHAGFWLVKESFGMTLGQATKSHTAIQTLVSVCGLLMALLISVFV</sequence>
<feature type="transmembrane region" description="Helical" evidence="8">
    <location>
        <begin position="301"/>
        <end position="318"/>
    </location>
</feature>
<evidence type="ECO:0000313" key="9">
    <source>
        <dbReference type="EMBL" id="SEE26460.1"/>
    </source>
</evidence>
<dbReference type="STRING" id="67331.SAMN04490357_7465"/>
<feature type="transmembrane region" description="Helical" evidence="8">
    <location>
        <begin position="106"/>
        <end position="136"/>
    </location>
</feature>
<dbReference type="Proteomes" id="UP000182375">
    <property type="component" value="Unassembled WGS sequence"/>
</dbReference>
<dbReference type="NCBIfam" id="TIGR00791">
    <property type="entry name" value="gntP"/>
    <property type="match status" value="1"/>
</dbReference>
<comment type="subcellular location">
    <subcellularLocation>
        <location evidence="1">Cell membrane</location>
        <topology evidence="1">Multi-pass membrane protein</topology>
    </subcellularLocation>
</comment>
<evidence type="ECO:0000256" key="1">
    <source>
        <dbReference type="ARBA" id="ARBA00004651"/>
    </source>
</evidence>
<feature type="transmembrane region" description="Helical" evidence="8">
    <location>
        <begin position="32"/>
        <end position="50"/>
    </location>
</feature>
<dbReference type="GO" id="GO:0015128">
    <property type="term" value="F:gluconate transmembrane transporter activity"/>
    <property type="evidence" value="ECO:0007669"/>
    <property type="project" value="InterPro"/>
</dbReference>
<dbReference type="RefSeq" id="WP_070025820.1">
    <property type="nucleotide sequence ID" value="NZ_FNTD01000004.1"/>
</dbReference>
<evidence type="ECO:0000313" key="10">
    <source>
        <dbReference type="Proteomes" id="UP000182375"/>
    </source>
</evidence>
<keyword evidence="2" id="KW-0813">Transport</keyword>
<feature type="transmembrane region" description="Helical" evidence="8">
    <location>
        <begin position="417"/>
        <end position="437"/>
    </location>
</feature>
<evidence type="ECO:0000256" key="4">
    <source>
        <dbReference type="ARBA" id="ARBA00022692"/>
    </source>
</evidence>
<evidence type="ECO:0000256" key="3">
    <source>
        <dbReference type="ARBA" id="ARBA00022475"/>
    </source>
</evidence>
<gene>
    <name evidence="9" type="ORF">SAMN04490357_7465</name>
</gene>
<dbReference type="GeneID" id="95516450"/>
<keyword evidence="3" id="KW-1003">Cell membrane</keyword>
<feature type="transmembrane region" description="Helical" evidence="8">
    <location>
        <begin position="338"/>
        <end position="355"/>
    </location>
</feature>
<comment type="similarity">
    <text evidence="7">Belongs to the GntP permease family.</text>
</comment>
<feature type="transmembrane region" description="Helical" evidence="8">
    <location>
        <begin position="148"/>
        <end position="168"/>
    </location>
</feature>
<name>A0A1H5HEZ3_9ACTN</name>
<keyword evidence="6 8" id="KW-0472">Membrane</keyword>
<keyword evidence="4 8" id="KW-0812">Transmembrane</keyword>
<dbReference type="PIRSF" id="PIRSF002746">
    <property type="entry name" value="Gluconate_transporter"/>
    <property type="match status" value="1"/>
</dbReference>
<dbReference type="EMBL" id="FNTD01000004">
    <property type="protein sequence ID" value="SEE26460.1"/>
    <property type="molecule type" value="Genomic_DNA"/>
</dbReference>
<reference evidence="9 10" key="1">
    <citation type="submission" date="2016-10" db="EMBL/GenBank/DDBJ databases">
        <authorList>
            <person name="de Groot N.N."/>
        </authorList>
    </citation>
    <scope>NUCLEOTIDE SEQUENCE [LARGE SCALE GENOMIC DNA]</scope>
    <source>
        <strain evidence="9 10">DSM 40306</strain>
    </source>
</reference>
<evidence type="ECO:0000256" key="7">
    <source>
        <dbReference type="ARBA" id="ARBA00049663"/>
    </source>
</evidence>
<proteinExistence type="inferred from homology"/>
<feature type="transmembrane region" description="Helical" evidence="8">
    <location>
        <begin position="457"/>
        <end position="476"/>
    </location>
</feature>
<evidence type="ECO:0000256" key="2">
    <source>
        <dbReference type="ARBA" id="ARBA00022448"/>
    </source>
</evidence>
<dbReference type="AlphaFoldDB" id="A0A1H5HEZ3"/>
<organism evidence="9 10">
    <name type="scientific">Streptomyces misionensis</name>
    <dbReference type="NCBI Taxonomy" id="67331"/>
    <lineage>
        <taxon>Bacteria</taxon>
        <taxon>Bacillati</taxon>
        <taxon>Actinomycetota</taxon>
        <taxon>Actinomycetes</taxon>
        <taxon>Kitasatosporales</taxon>
        <taxon>Streptomycetaceae</taxon>
        <taxon>Streptomyces</taxon>
    </lineage>
</organism>
<evidence type="ECO:0000256" key="6">
    <source>
        <dbReference type="ARBA" id="ARBA00023136"/>
    </source>
</evidence>
<feature type="transmembrane region" description="Helical" evidence="8">
    <location>
        <begin position="260"/>
        <end position="281"/>
    </location>
</feature>
<accession>A0A1H5HEZ3</accession>
<dbReference type="PANTHER" id="PTHR30354">
    <property type="entry name" value="GNT FAMILY GLUCONATE TRANSPORTER"/>
    <property type="match status" value="1"/>
</dbReference>
<keyword evidence="5 8" id="KW-1133">Transmembrane helix</keyword>
<feature type="transmembrane region" description="Helical" evidence="8">
    <location>
        <begin position="6"/>
        <end position="25"/>
    </location>
</feature>
<dbReference type="Pfam" id="PF02447">
    <property type="entry name" value="GntP_permease"/>
    <property type="match status" value="1"/>
</dbReference>
<protein>
    <submittedName>
        <fullName evidence="9">Gluconate:H+ symporter, GntP family</fullName>
    </submittedName>
</protein>
<feature type="transmembrane region" description="Helical" evidence="8">
    <location>
        <begin position="188"/>
        <end position="208"/>
    </location>
</feature>
<dbReference type="GO" id="GO:0005886">
    <property type="term" value="C:plasma membrane"/>
    <property type="evidence" value="ECO:0007669"/>
    <property type="project" value="UniProtKB-SubCell"/>
</dbReference>
<feature type="transmembrane region" description="Helical" evidence="8">
    <location>
        <begin position="375"/>
        <end position="405"/>
    </location>
</feature>